<organism evidence="8 9">
    <name type="scientific">Aedoeadaptatus acetigenes</name>
    <dbReference type="NCBI Taxonomy" id="2981723"/>
    <lineage>
        <taxon>Bacteria</taxon>
        <taxon>Bacillati</taxon>
        <taxon>Bacillota</taxon>
        <taxon>Tissierellia</taxon>
        <taxon>Tissierellales</taxon>
        <taxon>Peptoniphilaceae</taxon>
        <taxon>Aedoeadaptatus</taxon>
    </lineage>
</organism>
<dbReference type="SUPFAM" id="SSF52954">
    <property type="entry name" value="Class II aaRS ABD-related"/>
    <property type="match status" value="1"/>
</dbReference>
<evidence type="ECO:0000256" key="1">
    <source>
        <dbReference type="ARBA" id="ARBA00022490"/>
    </source>
</evidence>
<dbReference type="InterPro" id="IPR036621">
    <property type="entry name" value="Anticodon-bd_dom_sf"/>
</dbReference>
<dbReference type="InterPro" id="IPR002314">
    <property type="entry name" value="aa-tRNA-synt_IIb"/>
</dbReference>
<name>A0ABV1J744_9FIRM</name>
<protein>
    <recommendedName>
        <fullName evidence="4">Proline--tRNA ligase</fullName>
        <ecNumber evidence="4">6.1.1.15</ecNumber>
    </recommendedName>
</protein>
<dbReference type="PANTHER" id="PTHR42753">
    <property type="entry name" value="MITOCHONDRIAL RIBOSOME PROTEIN L39/PROLYL-TRNA LIGASE FAMILY MEMBER"/>
    <property type="match status" value="1"/>
</dbReference>
<dbReference type="Gene3D" id="3.30.930.10">
    <property type="entry name" value="Bira Bifunctional Protein, Domain 2"/>
    <property type="match status" value="1"/>
</dbReference>
<keyword evidence="3" id="KW-0030">Aminoacyl-tRNA synthetase</keyword>
<evidence type="ECO:0000256" key="3">
    <source>
        <dbReference type="ARBA" id="ARBA00023146"/>
    </source>
</evidence>
<reference evidence="8 9" key="1">
    <citation type="submission" date="2024-04" db="EMBL/GenBank/DDBJ databases">
        <title>Human intestinal bacterial collection.</title>
        <authorList>
            <person name="Pauvert C."/>
            <person name="Hitch T.C.A."/>
            <person name="Clavel T."/>
        </authorList>
    </citation>
    <scope>NUCLEOTIDE SEQUENCE [LARGE SCALE GENOMIC DNA]</scope>
    <source>
        <strain evidence="8 9">CLA-SR-H026</strain>
    </source>
</reference>
<evidence type="ECO:0000259" key="7">
    <source>
        <dbReference type="Pfam" id="PF04073"/>
    </source>
</evidence>
<dbReference type="CDD" id="cd04334">
    <property type="entry name" value="ProRS-INS"/>
    <property type="match status" value="1"/>
</dbReference>
<evidence type="ECO:0000259" key="5">
    <source>
        <dbReference type="Pfam" id="PF00587"/>
    </source>
</evidence>
<dbReference type="CDD" id="cd00861">
    <property type="entry name" value="ProRS_anticodon_short"/>
    <property type="match status" value="1"/>
</dbReference>
<evidence type="ECO:0000256" key="4">
    <source>
        <dbReference type="NCBIfam" id="TIGR00409"/>
    </source>
</evidence>
<evidence type="ECO:0000259" key="6">
    <source>
        <dbReference type="Pfam" id="PF03129"/>
    </source>
</evidence>
<dbReference type="InterPro" id="IPR044140">
    <property type="entry name" value="ProRS_anticodon_short"/>
</dbReference>
<proteinExistence type="predicted"/>
<evidence type="ECO:0000256" key="2">
    <source>
        <dbReference type="ARBA" id="ARBA00022840"/>
    </source>
</evidence>
<dbReference type="Proteomes" id="UP001481872">
    <property type="component" value="Unassembled WGS sequence"/>
</dbReference>
<dbReference type="Gene3D" id="3.40.50.800">
    <property type="entry name" value="Anticodon-binding domain"/>
    <property type="match status" value="1"/>
</dbReference>
<dbReference type="Pfam" id="PF00587">
    <property type="entry name" value="tRNA-synt_2b"/>
    <property type="match status" value="1"/>
</dbReference>
<dbReference type="InterPro" id="IPR050062">
    <property type="entry name" value="Pro-tRNA_synthetase"/>
</dbReference>
<dbReference type="Pfam" id="PF03129">
    <property type="entry name" value="HGTP_anticodon"/>
    <property type="match status" value="1"/>
</dbReference>
<dbReference type="InterPro" id="IPR004500">
    <property type="entry name" value="Pro-tRNA-synth_IIa_bac-type"/>
</dbReference>
<dbReference type="EMBL" id="JBBNPS010000019">
    <property type="protein sequence ID" value="MEQ3354013.1"/>
    <property type="molecule type" value="Genomic_DNA"/>
</dbReference>
<dbReference type="NCBIfam" id="TIGR00409">
    <property type="entry name" value="proS_fam_II"/>
    <property type="match status" value="1"/>
</dbReference>
<evidence type="ECO:0000313" key="8">
    <source>
        <dbReference type="EMBL" id="MEQ3354013.1"/>
    </source>
</evidence>
<dbReference type="InterPro" id="IPR036754">
    <property type="entry name" value="YbaK/aa-tRNA-synt-asso_dom_sf"/>
</dbReference>
<dbReference type="GO" id="GO:0004827">
    <property type="term" value="F:proline-tRNA ligase activity"/>
    <property type="evidence" value="ECO:0007669"/>
    <property type="project" value="UniProtKB-EC"/>
</dbReference>
<keyword evidence="2" id="KW-0547">Nucleotide-binding</keyword>
<dbReference type="InterPro" id="IPR007214">
    <property type="entry name" value="YbaK/aa-tRNA-synth-assoc-dom"/>
</dbReference>
<gene>
    <name evidence="8" type="primary">proS</name>
    <name evidence="8" type="ORF">AAA081_06875</name>
</gene>
<dbReference type="PANTHER" id="PTHR42753:SF2">
    <property type="entry name" value="PROLINE--TRNA LIGASE"/>
    <property type="match status" value="1"/>
</dbReference>
<evidence type="ECO:0000313" key="9">
    <source>
        <dbReference type="Proteomes" id="UP001481872"/>
    </source>
</evidence>
<dbReference type="Pfam" id="PF04073">
    <property type="entry name" value="tRNA_edit"/>
    <property type="match status" value="1"/>
</dbReference>
<dbReference type="RefSeq" id="WP_349054318.1">
    <property type="nucleotide sequence ID" value="NZ_JBBNPS010000019.1"/>
</dbReference>
<dbReference type="SUPFAM" id="SSF55826">
    <property type="entry name" value="YbaK/ProRS associated domain"/>
    <property type="match status" value="1"/>
</dbReference>
<feature type="domain" description="YbaK/aminoacyl-tRNA synthetase-associated" evidence="7">
    <location>
        <begin position="245"/>
        <end position="360"/>
    </location>
</feature>
<feature type="domain" description="Anticodon-binding" evidence="6">
    <location>
        <begin position="461"/>
        <end position="543"/>
    </location>
</feature>
<dbReference type="EC" id="6.1.1.15" evidence="4"/>
<keyword evidence="9" id="KW-1185">Reference proteome</keyword>
<keyword evidence="8" id="KW-0436">Ligase</keyword>
<comment type="caution">
    <text evidence="8">The sequence shown here is derived from an EMBL/GenBank/DDBJ whole genome shotgun (WGS) entry which is preliminary data.</text>
</comment>
<sequence>MKLSQYYLPTLREAPADARTEAHKWMLRSGMAREIGVGLFTLLPYGLELKEALEARLEKDFFKDGLELSLSPLQPRALWEESGRWESYGGMYKVADRTNRQAALSPESEEAFLGLASGELKSYKQLPLFLYEKATRYKDVQKPAAGLADARAYFVMDGMRFDSDRDEAEAFFGEEKRRAENLLNDLGIDYRAVDTPDALVYYALAEGYKDVLALDGKLAYMMEEAPIRYRLPEGEAPKEAEDVYTPDARTIKDLSDMLGIEPARCTKAVDLRVDGEPVFVFVPGDRELNQKKLEKYLGVSGDKIDMLDEETILELGTFPGFTGPVGLGEKARIIADRAVTAMDNMVVGANKENYHTKNVNYGRDFEGEVAADLLDVAEGDVSPAGEPYTFCEAFEVARIKKPSAAFSEAMNVGFLNDEGKEAPYISGGATWRTGALLAAVLENHRDENGPSFPLHLGPYDVAITVANVKKEEQMELAEKLYDALAEKGIATLLDDRNERAGVKFKDRDLLGIPLQLTVGKDAAENVVEFKRRAGDVEKLPAEDALLRIADALKD</sequence>
<dbReference type="InterPro" id="IPR004154">
    <property type="entry name" value="Anticodon-bd"/>
</dbReference>
<feature type="domain" description="Aminoacyl-tRNA synthetase class II (G/ P/ S/T)" evidence="5">
    <location>
        <begin position="92"/>
        <end position="444"/>
    </location>
</feature>
<keyword evidence="2" id="KW-0067">ATP-binding</keyword>
<dbReference type="SUPFAM" id="SSF55681">
    <property type="entry name" value="Class II aaRS and biotin synthetases"/>
    <property type="match status" value="1"/>
</dbReference>
<dbReference type="Gene3D" id="3.90.960.10">
    <property type="entry name" value="YbaK/aminoacyl-tRNA synthetase-associated domain"/>
    <property type="match status" value="1"/>
</dbReference>
<accession>A0ABV1J744</accession>
<keyword evidence="1" id="KW-0963">Cytoplasm</keyword>
<dbReference type="InterPro" id="IPR045864">
    <property type="entry name" value="aa-tRNA-synth_II/BPL/LPL"/>
</dbReference>